<gene>
    <name evidence="1" type="ORF">S01H4_23420</name>
</gene>
<accession>X1C098</accession>
<proteinExistence type="predicted"/>
<reference evidence="1" key="1">
    <citation type="journal article" date="2014" name="Front. Microbiol.">
        <title>High frequency of phylogenetically diverse reductive dehalogenase-homologous genes in deep subseafloor sedimentary metagenomes.</title>
        <authorList>
            <person name="Kawai M."/>
            <person name="Futagami T."/>
            <person name="Toyoda A."/>
            <person name="Takaki Y."/>
            <person name="Nishi S."/>
            <person name="Hori S."/>
            <person name="Arai W."/>
            <person name="Tsubouchi T."/>
            <person name="Morono Y."/>
            <person name="Uchiyama I."/>
            <person name="Ito T."/>
            <person name="Fujiyama A."/>
            <person name="Inagaki F."/>
            <person name="Takami H."/>
        </authorList>
    </citation>
    <scope>NUCLEOTIDE SEQUENCE</scope>
    <source>
        <strain evidence="1">Expedition CK06-06</strain>
    </source>
</reference>
<organism evidence="1">
    <name type="scientific">marine sediment metagenome</name>
    <dbReference type="NCBI Taxonomy" id="412755"/>
    <lineage>
        <taxon>unclassified sequences</taxon>
        <taxon>metagenomes</taxon>
        <taxon>ecological metagenomes</taxon>
    </lineage>
</organism>
<comment type="caution">
    <text evidence="1">The sequence shown here is derived from an EMBL/GenBank/DDBJ whole genome shotgun (WGS) entry which is preliminary data.</text>
</comment>
<sequence>NSKISIIKSIKLATSNEFKKVVERNRNPYNPFDNGDVSSRVIKIIESVTSQANLLNKKTDFEVRKDEWYKYL</sequence>
<dbReference type="AlphaFoldDB" id="X1C098"/>
<evidence type="ECO:0000313" key="1">
    <source>
        <dbReference type="EMBL" id="GAG77816.1"/>
    </source>
</evidence>
<protein>
    <submittedName>
        <fullName evidence="1">Uncharacterized protein</fullName>
    </submittedName>
</protein>
<feature type="non-terminal residue" evidence="1">
    <location>
        <position position="1"/>
    </location>
</feature>
<name>X1C098_9ZZZZ</name>
<dbReference type="EMBL" id="BART01010861">
    <property type="protein sequence ID" value="GAG77816.1"/>
    <property type="molecule type" value="Genomic_DNA"/>
</dbReference>